<dbReference type="EMBL" id="LAVV01003621">
    <property type="protein sequence ID" value="KNZ62005.1"/>
    <property type="molecule type" value="Genomic_DNA"/>
</dbReference>
<dbReference type="Proteomes" id="UP000037035">
    <property type="component" value="Unassembled WGS sequence"/>
</dbReference>
<protein>
    <submittedName>
        <fullName evidence="2">Uncharacterized protein</fullName>
    </submittedName>
</protein>
<accession>A0A0L6VPC2</accession>
<evidence type="ECO:0000313" key="3">
    <source>
        <dbReference type="Proteomes" id="UP000037035"/>
    </source>
</evidence>
<dbReference type="VEuPathDB" id="FungiDB:VP01_1325g2"/>
<evidence type="ECO:0000256" key="1">
    <source>
        <dbReference type="SAM" id="MobiDB-lite"/>
    </source>
</evidence>
<comment type="caution">
    <text evidence="2">The sequence shown here is derived from an EMBL/GenBank/DDBJ whole genome shotgun (WGS) entry which is preliminary data.</text>
</comment>
<gene>
    <name evidence="2" type="ORF">VP01_1325g2</name>
</gene>
<sequence>MRKIKTPFKTLRFQSYILAKPWGIGGILRQVLPVGVSTAGTSSIRLECGSAAATGKDPSNQAVPSETPNQNTSGDTDHQTTSGNDNKTQPAPGPQPASTPNNTNLTIVLNVNAQIEVINMQQNKNKGGANWQKAKSMQNITPIQHDLYFERASCSYASCIKTISSLGKSKNTIILYSLLMIFSPSANEFLGPTTSDPWYCPNIINFPTICSHAEKEKQKAPPHNPPSTEISHWAKVVAVSVKLMADNLYMPPPPEVNSSLTFETSDNNPAPNQEFIEWPHTVDVLNNLGNFIINIFMGYIIIQINALSFQPLTNSEKKKTYHKKGISACKANNSSQALIEQGNTLSQPEQKKSKISQIRDKCLWFACAISIIKNFSRTPQIPEEPIWKNLLAYLVKLFQTSFLSSDNILPLAKPPVTGYMKLPIMTSSITGDNSNAQAPS</sequence>
<name>A0A0L6VPC2_9BASI</name>
<reference evidence="2 3" key="1">
    <citation type="submission" date="2015-08" db="EMBL/GenBank/DDBJ databases">
        <title>Next Generation Sequencing and Analysis of the Genome of Puccinia sorghi L Schw, the Causal Agent of Maize Common Rust.</title>
        <authorList>
            <person name="Rochi L."/>
            <person name="Burguener G."/>
            <person name="Darino M."/>
            <person name="Turjanski A."/>
            <person name="Kreff E."/>
            <person name="Dieguez M.J."/>
            <person name="Sacco F."/>
        </authorList>
    </citation>
    <scope>NUCLEOTIDE SEQUENCE [LARGE SCALE GENOMIC DNA]</scope>
    <source>
        <strain evidence="2 3">RO10H11247</strain>
    </source>
</reference>
<feature type="region of interest" description="Disordered" evidence="1">
    <location>
        <begin position="51"/>
        <end position="103"/>
    </location>
</feature>
<proteinExistence type="predicted"/>
<feature type="compositionally biased region" description="Polar residues" evidence="1">
    <location>
        <begin position="57"/>
        <end position="89"/>
    </location>
</feature>
<dbReference type="AlphaFoldDB" id="A0A0L6VPC2"/>
<keyword evidence="3" id="KW-1185">Reference proteome</keyword>
<evidence type="ECO:0000313" key="2">
    <source>
        <dbReference type="EMBL" id="KNZ62005.1"/>
    </source>
</evidence>
<organism evidence="2 3">
    <name type="scientific">Puccinia sorghi</name>
    <dbReference type="NCBI Taxonomy" id="27349"/>
    <lineage>
        <taxon>Eukaryota</taxon>
        <taxon>Fungi</taxon>
        <taxon>Dikarya</taxon>
        <taxon>Basidiomycota</taxon>
        <taxon>Pucciniomycotina</taxon>
        <taxon>Pucciniomycetes</taxon>
        <taxon>Pucciniales</taxon>
        <taxon>Pucciniaceae</taxon>
        <taxon>Puccinia</taxon>
    </lineage>
</organism>